<protein>
    <submittedName>
        <fullName evidence="3">Glycosyltransferase family 1 protein</fullName>
    </submittedName>
</protein>
<dbReference type="Pfam" id="PF00534">
    <property type="entry name" value="Glycos_transf_1"/>
    <property type="match status" value="1"/>
</dbReference>
<evidence type="ECO:0000256" key="1">
    <source>
        <dbReference type="ARBA" id="ARBA00022679"/>
    </source>
</evidence>
<dbReference type="AlphaFoldDB" id="A0A5J5E7D2"/>
<organism evidence="3 4">
    <name type="scientific">Bifidobacterium reuteri</name>
    <dbReference type="NCBI Taxonomy" id="983706"/>
    <lineage>
        <taxon>Bacteria</taxon>
        <taxon>Bacillati</taxon>
        <taxon>Actinomycetota</taxon>
        <taxon>Actinomycetes</taxon>
        <taxon>Bifidobacteriales</taxon>
        <taxon>Bifidobacteriaceae</taxon>
        <taxon>Bifidobacterium</taxon>
    </lineage>
</organism>
<keyword evidence="1 3" id="KW-0808">Transferase</keyword>
<dbReference type="GO" id="GO:0009103">
    <property type="term" value="P:lipopolysaccharide biosynthetic process"/>
    <property type="evidence" value="ECO:0007669"/>
    <property type="project" value="TreeGrafter"/>
</dbReference>
<dbReference type="Gene3D" id="3.40.50.2000">
    <property type="entry name" value="Glycogen Phosphorylase B"/>
    <property type="match status" value="2"/>
</dbReference>
<dbReference type="SUPFAM" id="SSF53756">
    <property type="entry name" value="UDP-Glycosyltransferase/glycogen phosphorylase"/>
    <property type="match status" value="1"/>
</dbReference>
<dbReference type="RefSeq" id="WP_150335733.1">
    <property type="nucleotide sequence ID" value="NZ_RZUG01000014.1"/>
</dbReference>
<feature type="domain" description="Glycosyl transferase family 1" evidence="2">
    <location>
        <begin position="204"/>
        <end position="376"/>
    </location>
</feature>
<evidence type="ECO:0000259" key="2">
    <source>
        <dbReference type="Pfam" id="PF00534"/>
    </source>
</evidence>
<gene>
    <name evidence="3" type="ORF">EMO92_07720</name>
</gene>
<dbReference type="Proteomes" id="UP000326251">
    <property type="component" value="Unassembled WGS sequence"/>
</dbReference>
<name>A0A5J5E7D2_9BIFI</name>
<dbReference type="EMBL" id="RZUG01000014">
    <property type="protein sequence ID" value="KAA8824910.1"/>
    <property type="molecule type" value="Genomic_DNA"/>
</dbReference>
<dbReference type="PANTHER" id="PTHR46401:SF2">
    <property type="entry name" value="GLYCOSYLTRANSFERASE WBBK-RELATED"/>
    <property type="match status" value="1"/>
</dbReference>
<dbReference type="InterPro" id="IPR001296">
    <property type="entry name" value="Glyco_trans_1"/>
</dbReference>
<evidence type="ECO:0000313" key="3">
    <source>
        <dbReference type="EMBL" id="KAA8824910.1"/>
    </source>
</evidence>
<reference evidence="3 4" key="1">
    <citation type="journal article" date="2019" name="Syst. Appl. Microbiol.">
        <title>Characterization of Bifidobacterium species in feaces of the Egyptian fruit bat: Description of B. vespertilionis sp. nov. and B. rousetti sp. nov.</title>
        <authorList>
            <person name="Modesto M."/>
            <person name="Satti M."/>
            <person name="Watanabe K."/>
            <person name="Puglisi E."/>
            <person name="Morelli L."/>
            <person name="Huang C.-H."/>
            <person name="Liou J.-S."/>
            <person name="Miyashita M."/>
            <person name="Tamura T."/>
            <person name="Saito S."/>
            <person name="Mori K."/>
            <person name="Huang L."/>
            <person name="Sciavilla P."/>
            <person name="Sandri C."/>
            <person name="Spiezio C."/>
            <person name="Vitali F."/>
            <person name="Cavalieri D."/>
            <person name="Perpetuini G."/>
            <person name="Tofalo R."/>
            <person name="Bonetti A."/>
            <person name="Arita M."/>
            <person name="Mattarelli P."/>
        </authorList>
    </citation>
    <scope>NUCLEOTIDE SEQUENCE [LARGE SCALE GENOMIC DNA]</scope>
    <source>
        <strain evidence="3 4">RST19</strain>
    </source>
</reference>
<dbReference type="PANTHER" id="PTHR46401">
    <property type="entry name" value="GLYCOSYLTRANSFERASE WBBK-RELATED"/>
    <property type="match status" value="1"/>
</dbReference>
<dbReference type="CDD" id="cd03801">
    <property type="entry name" value="GT4_PimA-like"/>
    <property type="match status" value="1"/>
</dbReference>
<sequence length="401" mass="45278">MTGKRPLRVCLISPGELPVPATKGGAIETLIMSLVKCNETEHRMKLTVASVTDDEAENLAARYPGTEFRYFKRSAQIVELVYHYWQAIWKRLFPSSHIMSSLFYHKVLESIRGEKYDAVVFEGGESYGFKAYDKVFHGRLWYHVHANPTDFTNSAFFGNVMVLSGFVLNNWRKLCSDKQQNLFVLHNGVDISSFEQSAQVSSTKAKQAFGYSPDDVVVMYCGRISQEKGVRELVQSVLLITDPHIKLMVIGKPDSFDYSQRYWAQLKGMAEPAKSRITFAGYVPNNQLGRYYAAADIQVVPSQWEEGAGNVCIEGMAAAKPIIASNCGGIPEYVDEECAILINRGEDYVSNLADAIEQLAHDSSRRYSMGEHGRKRARLFSEKQYYHQYVDLMEKVVHNGV</sequence>
<comment type="caution">
    <text evidence="3">The sequence shown here is derived from an EMBL/GenBank/DDBJ whole genome shotgun (WGS) entry which is preliminary data.</text>
</comment>
<evidence type="ECO:0000313" key="4">
    <source>
        <dbReference type="Proteomes" id="UP000326251"/>
    </source>
</evidence>
<accession>A0A5J5E7D2</accession>
<dbReference type="GO" id="GO:0016757">
    <property type="term" value="F:glycosyltransferase activity"/>
    <property type="evidence" value="ECO:0007669"/>
    <property type="project" value="InterPro"/>
</dbReference>
<proteinExistence type="predicted"/>